<dbReference type="CDD" id="cd00174">
    <property type="entry name" value="SH3"/>
    <property type="match status" value="1"/>
</dbReference>
<dbReference type="SUPFAM" id="SSF50044">
    <property type="entry name" value="SH3-domain"/>
    <property type="match status" value="1"/>
</dbReference>
<dbReference type="STRING" id="984487.A0A1E4SNE3"/>
<feature type="region of interest" description="Disordered" evidence="4">
    <location>
        <begin position="25"/>
        <end position="50"/>
    </location>
</feature>
<feature type="region of interest" description="Disordered" evidence="4">
    <location>
        <begin position="532"/>
        <end position="575"/>
    </location>
</feature>
<evidence type="ECO:0000313" key="7">
    <source>
        <dbReference type="EMBL" id="ODV81016.1"/>
    </source>
</evidence>
<evidence type="ECO:0008006" key="9">
    <source>
        <dbReference type="Google" id="ProtNLM"/>
    </source>
</evidence>
<feature type="compositionally biased region" description="Basic and acidic residues" evidence="4">
    <location>
        <begin position="560"/>
        <end position="570"/>
    </location>
</feature>
<dbReference type="OrthoDB" id="548867at2759"/>
<dbReference type="InterPro" id="IPR036871">
    <property type="entry name" value="PX_dom_sf"/>
</dbReference>
<feature type="compositionally biased region" description="Low complexity" evidence="4">
    <location>
        <begin position="550"/>
        <end position="559"/>
    </location>
</feature>
<dbReference type="Pfam" id="PF00787">
    <property type="entry name" value="PX"/>
    <property type="match status" value="1"/>
</dbReference>
<feature type="compositionally biased region" description="Low complexity" evidence="4">
    <location>
        <begin position="360"/>
        <end position="369"/>
    </location>
</feature>
<dbReference type="Gene3D" id="3.30.1520.10">
    <property type="entry name" value="Phox-like domain"/>
    <property type="match status" value="1"/>
</dbReference>
<protein>
    <recommendedName>
        <fullName evidence="9">Bud emergence protein 1</fullName>
    </recommendedName>
</protein>
<dbReference type="Proteomes" id="UP000094285">
    <property type="component" value="Unassembled WGS sequence"/>
</dbReference>
<evidence type="ECO:0000259" key="5">
    <source>
        <dbReference type="PROSITE" id="PS50002"/>
    </source>
</evidence>
<dbReference type="Gene3D" id="2.30.30.40">
    <property type="entry name" value="SH3 Domains"/>
    <property type="match status" value="1"/>
</dbReference>
<evidence type="ECO:0000256" key="1">
    <source>
        <dbReference type="ARBA" id="ARBA00022443"/>
    </source>
</evidence>
<dbReference type="RefSeq" id="XP_020066138.1">
    <property type="nucleotide sequence ID" value="XM_020206584.1"/>
</dbReference>
<dbReference type="SMART" id="SM00312">
    <property type="entry name" value="PX"/>
    <property type="match status" value="1"/>
</dbReference>
<dbReference type="GO" id="GO:0035091">
    <property type="term" value="F:phosphatidylinositol binding"/>
    <property type="evidence" value="ECO:0007669"/>
    <property type="project" value="InterPro"/>
</dbReference>
<keyword evidence="3" id="KW-0175">Coiled coil</keyword>
<feature type="region of interest" description="Disordered" evidence="4">
    <location>
        <begin position="417"/>
        <end position="446"/>
    </location>
</feature>
<dbReference type="GeneID" id="30980721"/>
<organism evidence="7 8">
    <name type="scientific">Suhomyces tanzawaensis NRRL Y-17324</name>
    <dbReference type="NCBI Taxonomy" id="984487"/>
    <lineage>
        <taxon>Eukaryota</taxon>
        <taxon>Fungi</taxon>
        <taxon>Dikarya</taxon>
        <taxon>Ascomycota</taxon>
        <taxon>Saccharomycotina</taxon>
        <taxon>Pichiomycetes</taxon>
        <taxon>Debaryomycetaceae</taxon>
        <taxon>Suhomyces</taxon>
    </lineage>
</organism>
<evidence type="ECO:0000259" key="6">
    <source>
        <dbReference type="PROSITE" id="PS50195"/>
    </source>
</evidence>
<dbReference type="SMART" id="SM00326">
    <property type="entry name" value="SH3"/>
    <property type="match status" value="1"/>
</dbReference>
<feature type="domain" description="PX" evidence="6">
    <location>
        <begin position="161"/>
        <end position="285"/>
    </location>
</feature>
<dbReference type="EMBL" id="KV453910">
    <property type="protein sequence ID" value="ODV81016.1"/>
    <property type="molecule type" value="Genomic_DNA"/>
</dbReference>
<dbReference type="InterPro" id="IPR001452">
    <property type="entry name" value="SH3_domain"/>
</dbReference>
<dbReference type="InterPro" id="IPR036028">
    <property type="entry name" value="SH3-like_dom_sf"/>
</dbReference>
<reference evidence="8" key="1">
    <citation type="submission" date="2016-05" db="EMBL/GenBank/DDBJ databases">
        <title>Comparative genomics of biotechnologically important yeasts.</title>
        <authorList>
            <consortium name="DOE Joint Genome Institute"/>
            <person name="Riley R."/>
            <person name="Haridas S."/>
            <person name="Wolfe K.H."/>
            <person name="Lopes M.R."/>
            <person name="Hittinger C.T."/>
            <person name="Goker M."/>
            <person name="Salamov A."/>
            <person name="Wisecaver J."/>
            <person name="Long T.M."/>
            <person name="Aerts A.L."/>
            <person name="Barry K."/>
            <person name="Choi C."/>
            <person name="Clum A."/>
            <person name="Coughlan A.Y."/>
            <person name="Deshpande S."/>
            <person name="Douglass A.P."/>
            <person name="Hanson S.J."/>
            <person name="Klenk H.-P."/>
            <person name="Labutti K."/>
            <person name="Lapidus A."/>
            <person name="Lindquist E."/>
            <person name="Lipzen A."/>
            <person name="Meier-Kolthoff J.P."/>
            <person name="Ohm R.A."/>
            <person name="Otillar R.P."/>
            <person name="Pangilinan J."/>
            <person name="Peng Y."/>
            <person name="Rokas A."/>
            <person name="Rosa C.A."/>
            <person name="Scheuner C."/>
            <person name="Sibirny A.A."/>
            <person name="Slot J.C."/>
            <person name="Stielow J.B."/>
            <person name="Sun H."/>
            <person name="Kurtzman C.P."/>
            <person name="Blackwell M."/>
            <person name="Grigoriev I.V."/>
            <person name="Jeffries T.W."/>
        </authorList>
    </citation>
    <scope>NUCLEOTIDE SEQUENCE [LARGE SCALE GENOMIC DNA]</scope>
    <source>
        <strain evidence="8">NRRL Y-17324</strain>
    </source>
</reference>
<dbReference type="InterPro" id="IPR001683">
    <property type="entry name" value="PX_dom"/>
</dbReference>
<dbReference type="SUPFAM" id="SSF64268">
    <property type="entry name" value="PX domain"/>
    <property type="match status" value="1"/>
</dbReference>
<dbReference type="PROSITE" id="PS50195">
    <property type="entry name" value="PX"/>
    <property type="match status" value="1"/>
</dbReference>
<dbReference type="PROSITE" id="PS50002">
    <property type="entry name" value="SH3"/>
    <property type="match status" value="1"/>
</dbReference>
<sequence length="664" mass="75019">MSASLFRSKQHTSKKNLKKLTISAPLCSPNGASPRSYTASPQTPSTPANYGNNNHAFPVIVLVAKYRFVAENSQELSIEPKNYMKLIERPGNGWLKVQILDKYDKVGLVPASYVDIQVNDGLNPISLKWLNEYRDTITDLDTQQEQQEAQRKEELEDLFDFENIPASIVFDQVLQNATRRYWYKIRIMFSNKDVMYIGKTYEDFYNLHVLLNKTHPEIDLPKLPMPLRLSSSPTHSNTNIDRGFYNDLQERRMNLEHYMNRIVEVDILQRSKEVFNFLDVSRRVRMTANELNEEMKKAYSTGKQAEAGAGSTSEATIDGLTLHKHQEIANQLFPESVEISKLLNSSRYFSPTAPLPPPLSKSNSSTSLLNRKNDSNVKYSSYINQADQPETKKLVNSTSSNTLMSYTSIIDVYDDDEEVEEDSTKDDSFNQTQCKDNSMDTKASSITDSKLGKPIETMLPEKHDSVATVVSTGTSAVMSPNAAYKLNHYSTNSSTSEQDSIFSNKLNGESPTTSTAPLLPVGQVEEFTMSTPNTPTTPIIEDAEFDANISPTNRNSRSPRSGDERNHERTPNGGHDYIKIKISLNNKEDDIVALRIKRTNLISIAYLKKLLSFKIYKDYNLTNHYKLQVIDKAGNEGNDLSDDELLEYLKSNTKVNLSLARARV</sequence>
<evidence type="ECO:0000256" key="2">
    <source>
        <dbReference type="PROSITE-ProRule" id="PRU00192"/>
    </source>
</evidence>
<keyword evidence="1 2" id="KW-0728">SH3 domain</keyword>
<accession>A0A1E4SNE3</accession>
<name>A0A1E4SNE3_9ASCO</name>
<evidence type="ECO:0000256" key="3">
    <source>
        <dbReference type="SAM" id="Coils"/>
    </source>
</evidence>
<dbReference type="AlphaFoldDB" id="A0A1E4SNE3"/>
<gene>
    <name evidence="7" type="ORF">CANTADRAFT_20563</name>
</gene>
<feature type="compositionally biased region" description="Polar residues" evidence="4">
    <location>
        <begin position="429"/>
        <end position="446"/>
    </location>
</feature>
<feature type="region of interest" description="Disordered" evidence="4">
    <location>
        <begin position="353"/>
        <end position="373"/>
    </location>
</feature>
<proteinExistence type="predicted"/>
<feature type="domain" description="SH3" evidence="5">
    <location>
        <begin position="57"/>
        <end position="119"/>
    </location>
</feature>
<feature type="coiled-coil region" evidence="3">
    <location>
        <begin position="130"/>
        <end position="157"/>
    </location>
</feature>
<feature type="compositionally biased region" description="Polar residues" evidence="4">
    <location>
        <begin position="30"/>
        <end position="50"/>
    </location>
</feature>
<dbReference type="Pfam" id="PF00018">
    <property type="entry name" value="SH3_1"/>
    <property type="match status" value="1"/>
</dbReference>
<evidence type="ECO:0000313" key="8">
    <source>
        <dbReference type="Proteomes" id="UP000094285"/>
    </source>
</evidence>
<keyword evidence="8" id="KW-1185">Reference proteome</keyword>
<evidence type="ECO:0000256" key="4">
    <source>
        <dbReference type="SAM" id="MobiDB-lite"/>
    </source>
</evidence>